<sequence length="210" mass="24286">MKDFNVSSEPDGMSTYVRNTANYLSTLTRILGVCTAIAKPFDPEQAWADHLNRLADIDKLYPSKTPLLARHISPPLSTKRLFDIHGNLVTDYDYLPSFPSLLRKKPLFDLLEPSPMAPISAFTRDPWWYPSYAPYIPSYAQKATPFYLRDSYLSPVKRSYLWSRHPIRPFAKYQTQRNRFVQQYACLLSKSFTSLGCPLHCWPILPGFDR</sequence>
<dbReference type="Proteomes" id="UP000752696">
    <property type="component" value="Unassembled WGS sequence"/>
</dbReference>
<dbReference type="EMBL" id="CAJDYZ010009818">
    <property type="protein sequence ID" value="CAD1477082.1"/>
    <property type="molecule type" value="Genomic_DNA"/>
</dbReference>
<organism evidence="1 2">
    <name type="scientific">Heterotrigona itama</name>
    <dbReference type="NCBI Taxonomy" id="395501"/>
    <lineage>
        <taxon>Eukaryota</taxon>
        <taxon>Metazoa</taxon>
        <taxon>Ecdysozoa</taxon>
        <taxon>Arthropoda</taxon>
        <taxon>Hexapoda</taxon>
        <taxon>Insecta</taxon>
        <taxon>Pterygota</taxon>
        <taxon>Neoptera</taxon>
        <taxon>Endopterygota</taxon>
        <taxon>Hymenoptera</taxon>
        <taxon>Apocrita</taxon>
        <taxon>Aculeata</taxon>
        <taxon>Apoidea</taxon>
        <taxon>Anthophila</taxon>
        <taxon>Apidae</taxon>
        <taxon>Heterotrigona</taxon>
    </lineage>
</organism>
<evidence type="ECO:0008006" key="3">
    <source>
        <dbReference type="Google" id="ProtNLM"/>
    </source>
</evidence>
<feature type="non-terminal residue" evidence="1">
    <location>
        <position position="1"/>
    </location>
</feature>
<evidence type="ECO:0000313" key="2">
    <source>
        <dbReference type="Proteomes" id="UP000752696"/>
    </source>
</evidence>
<dbReference type="AlphaFoldDB" id="A0A6V7HEQ6"/>
<dbReference type="OrthoDB" id="6328862at2759"/>
<accession>A0A6V7HEQ6</accession>
<comment type="caution">
    <text evidence="1">The sequence shown here is derived from an EMBL/GenBank/DDBJ whole genome shotgun (WGS) entry which is preliminary data.</text>
</comment>
<keyword evidence="2" id="KW-1185">Reference proteome</keyword>
<protein>
    <recommendedName>
        <fullName evidence="3">Myofilin</fullName>
    </recommendedName>
</protein>
<gene>
    <name evidence="1" type="ORF">MHI_LOCUS709283</name>
</gene>
<proteinExistence type="predicted"/>
<reference evidence="1" key="1">
    <citation type="submission" date="2020-07" db="EMBL/GenBank/DDBJ databases">
        <authorList>
            <person name="Nazaruddin N."/>
        </authorList>
    </citation>
    <scope>NUCLEOTIDE SEQUENCE</scope>
</reference>
<evidence type="ECO:0000313" key="1">
    <source>
        <dbReference type="EMBL" id="CAD1477082.1"/>
    </source>
</evidence>
<name>A0A6V7HEQ6_9HYME</name>